<evidence type="ECO:0000313" key="2">
    <source>
        <dbReference type="Proteomes" id="UP000886501"/>
    </source>
</evidence>
<keyword evidence="2" id="KW-1185">Reference proteome</keyword>
<gene>
    <name evidence="1" type="ORF">BDM02DRAFT_997397</name>
</gene>
<reference evidence="1" key="1">
    <citation type="submission" date="2019-10" db="EMBL/GenBank/DDBJ databases">
        <authorList>
            <consortium name="DOE Joint Genome Institute"/>
            <person name="Kuo A."/>
            <person name="Miyauchi S."/>
            <person name="Kiss E."/>
            <person name="Drula E."/>
            <person name="Kohler A."/>
            <person name="Sanchez-Garcia M."/>
            <person name="Andreopoulos B."/>
            <person name="Barry K.W."/>
            <person name="Bonito G."/>
            <person name="Buee M."/>
            <person name="Carver A."/>
            <person name="Chen C."/>
            <person name="Cichocki N."/>
            <person name="Clum A."/>
            <person name="Culley D."/>
            <person name="Crous P.W."/>
            <person name="Fauchery L."/>
            <person name="Girlanda M."/>
            <person name="Hayes R."/>
            <person name="Keri Z."/>
            <person name="Labutti K."/>
            <person name="Lipzen A."/>
            <person name="Lombard V."/>
            <person name="Magnuson J."/>
            <person name="Maillard F."/>
            <person name="Morin E."/>
            <person name="Murat C."/>
            <person name="Nolan M."/>
            <person name="Ohm R."/>
            <person name="Pangilinan J."/>
            <person name="Pereira M."/>
            <person name="Perotto S."/>
            <person name="Peter M."/>
            <person name="Riley R."/>
            <person name="Sitrit Y."/>
            <person name="Stielow B."/>
            <person name="Szollosi G."/>
            <person name="Zifcakova L."/>
            <person name="Stursova M."/>
            <person name="Spatafora J.W."/>
            <person name="Tedersoo L."/>
            <person name="Vaario L.-M."/>
            <person name="Yamada A."/>
            <person name="Yan M."/>
            <person name="Wang P."/>
            <person name="Xu J."/>
            <person name="Bruns T."/>
            <person name="Baldrian P."/>
            <person name="Vilgalys R."/>
            <person name="Henrissat B."/>
            <person name="Grigoriev I.V."/>
            <person name="Hibbett D."/>
            <person name="Nagy L.G."/>
            <person name="Martin F.M."/>
        </authorList>
    </citation>
    <scope>NUCLEOTIDE SEQUENCE</scope>
    <source>
        <strain evidence="1">P2</strain>
    </source>
</reference>
<evidence type="ECO:0000313" key="1">
    <source>
        <dbReference type="EMBL" id="KAF9644284.1"/>
    </source>
</evidence>
<sequence length="278" mass="31031">MSGICATPGCSRAVYRDANGKAGKYCRQTHRSWGEKGCISCRRAEKFGESKFCFPCEEHLKTVAPGLVLVPRDNETYHNVANQFQRSWRHPTLCPKIRAIYKIVERPEIMDRYNVYRNAVEFRGGFTAKGITSGNQQRRWHGTNRGCRVGESGQTTLCYSPQCALCSIIRTSFDIAHSKKKTGWGRFGNGIYTSSTSSKSNDYSNNIVSSPWKAVLLAYVAVGRAKTFETDQPTLTQPPNGYDSVIGEPSPMGSLNYDELVVYTNDAVRPAYLVMYGS</sequence>
<protein>
    <submittedName>
        <fullName evidence="1">ADP-ribosylation</fullName>
    </submittedName>
</protein>
<dbReference type="Proteomes" id="UP000886501">
    <property type="component" value="Unassembled WGS sequence"/>
</dbReference>
<proteinExistence type="predicted"/>
<dbReference type="EMBL" id="MU118149">
    <property type="protein sequence ID" value="KAF9644284.1"/>
    <property type="molecule type" value="Genomic_DNA"/>
</dbReference>
<organism evidence="1 2">
    <name type="scientific">Thelephora ganbajun</name>
    <name type="common">Ganba fungus</name>
    <dbReference type="NCBI Taxonomy" id="370292"/>
    <lineage>
        <taxon>Eukaryota</taxon>
        <taxon>Fungi</taxon>
        <taxon>Dikarya</taxon>
        <taxon>Basidiomycota</taxon>
        <taxon>Agaricomycotina</taxon>
        <taxon>Agaricomycetes</taxon>
        <taxon>Thelephorales</taxon>
        <taxon>Thelephoraceae</taxon>
        <taxon>Thelephora</taxon>
    </lineage>
</organism>
<accession>A0ACB6Z437</accession>
<name>A0ACB6Z437_THEGA</name>
<reference evidence="1" key="2">
    <citation type="journal article" date="2020" name="Nat. Commun.">
        <title>Large-scale genome sequencing of mycorrhizal fungi provides insights into the early evolution of symbiotic traits.</title>
        <authorList>
            <person name="Miyauchi S."/>
            <person name="Kiss E."/>
            <person name="Kuo A."/>
            <person name="Drula E."/>
            <person name="Kohler A."/>
            <person name="Sanchez-Garcia M."/>
            <person name="Morin E."/>
            <person name="Andreopoulos B."/>
            <person name="Barry K.W."/>
            <person name="Bonito G."/>
            <person name="Buee M."/>
            <person name="Carver A."/>
            <person name="Chen C."/>
            <person name="Cichocki N."/>
            <person name="Clum A."/>
            <person name="Culley D."/>
            <person name="Crous P.W."/>
            <person name="Fauchery L."/>
            <person name="Girlanda M."/>
            <person name="Hayes R.D."/>
            <person name="Keri Z."/>
            <person name="LaButti K."/>
            <person name="Lipzen A."/>
            <person name="Lombard V."/>
            <person name="Magnuson J."/>
            <person name="Maillard F."/>
            <person name="Murat C."/>
            <person name="Nolan M."/>
            <person name="Ohm R.A."/>
            <person name="Pangilinan J."/>
            <person name="Pereira M.F."/>
            <person name="Perotto S."/>
            <person name="Peter M."/>
            <person name="Pfister S."/>
            <person name="Riley R."/>
            <person name="Sitrit Y."/>
            <person name="Stielow J.B."/>
            <person name="Szollosi G."/>
            <person name="Zifcakova L."/>
            <person name="Stursova M."/>
            <person name="Spatafora J.W."/>
            <person name="Tedersoo L."/>
            <person name="Vaario L.M."/>
            <person name="Yamada A."/>
            <person name="Yan M."/>
            <person name="Wang P."/>
            <person name="Xu J."/>
            <person name="Bruns T."/>
            <person name="Baldrian P."/>
            <person name="Vilgalys R."/>
            <person name="Dunand C."/>
            <person name="Henrissat B."/>
            <person name="Grigoriev I.V."/>
            <person name="Hibbett D."/>
            <person name="Nagy L.G."/>
            <person name="Martin F.M."/>
        </authorList>
    </citation>
    <scope>NUCLEOTIDE SEQUENCE</scope>
    <source>
        <strain evidence="1">P2</strain>
    </source>
</reference>
<comment type="caution">
    <text evidence="1">The sequence shown here is derived from an EMBL/GenBank/DDBJ whole genome shotgun (WGS) entry which is preliminary data.</text>
</comment>